<dbReference type="EMBL" id="SACO01000001">
    <property type="protein sequence ID" value="RVU07569.1"/>
    <property type="molecule type" value="Genomic_DNA"/>
</dbReference>
<dbReference type="CDD" id="cd00254">
    <property type="entry name" value="LT-like"/>
    <property type="match status" value="1"/>
</dbReference>
<comment type="similarity">
    <text evidence="2">Belongs to the virb1 family.</text>
</comment>
<feature type="signal peptide" evidence="3">
    <location>
        <begin position="1"/>
        <end position="25"/>
    </location>
</feature>
<dbReference type="Pfam" id="PF01464">
    <property type="entry name" value="SLT"/>
    <property type="match status" value="1"/>
</dbReference>
<comment type="similarity">
    <text evidence="1">Belongs to the transglycosylase Slt family.</text>
</comment>
<dbReference type="AlphaFoldDB" id="A0A3S2X7B9"/>
<evidence type="ECO:0000256" key="1">
    <source>
        <dbReference type="ARBA" id="ARBA00007734"/>
    </source>
</evidence>
<evidence type="ECO:0000313" key="5">
    <source>
        <dbReference type="EMBL" id="RVU07569.1"/>
    </source>
</evidence>
<gene>
    <name evidence="5" type="ORF">EOE18_00300</name>
</gene>
<organism evidence="5 6">
    <name type="scientific">Novosphingobium umbonatum</name>
    <dbReference type="NCBI Taxonomy" id="1908524"/>
    <lineage>
        <taxon>Bacteria</taxon>
        <taxon>Pseudomonadati</taxon>
        <taxon>Pseudomonadota</taxon>
        <taxon>Alphaproteobacteria</taxon>
        <taxon>Sphingomonadales</taxon>
        <taxon>Sphingomonadaceae</taxon>
        <taxon>Novosphingobium</taxon>
    </lineage>
</organism>
<accession>A0A3S2X7B9</accession>
<dbReference type="PANTHER" id="PTHR37423">
    <property type="entry name" value="SOLUBLE LYTIC MUREIN TRANSGLYCOSYLASE-RELATED"/>
    <property type="match status" value="1"/>
</dbReference>
<dbReference type="SUPFAM" id="SSF53955">
    <property type="entry name" value="Lysozyme-like"/>
    <property type="match status" value="1"/>
</dbReference>
<evidence type="ECO:0000259" key="4">
    <source>
        <dbReference type="Pfam" id="PF01464"/>
    </source>
</evidence>
<dbReference type="InterPro" id="IPR023346">
    <property type="entry name" value="Lysozyme-like_dom_sf"/>
</dbReference>
<evidence type="ECO:0000256" key="3">
    <source>
        <dbReference type="SAM" id="SignalP"/>
    </source>
</evidence>
<name>A0A3S2X7B9_9SPHN</name>
<dbReference type="Proteomes" id="UP000282837">
    <property type="component" value="Unassembled WGS sequence"/>
</dbReference>
<feature type="domain" description="Transglycosylase SLT" evidence="4">
    <location>
        <begin position="78"/>
        <end position="176"/>
    </location>
</feature>
<evidence type="ECO:0000313" key="6">
    <source>
        <dbReference type="Proteomes" id="UP000282837"/>
    </source>
</evidence>
<proteinExistence type="inferred from homology"/>
<feature type="chain" id="PRO_5018632244" evidence="3">
    <location>
        <begin position="26"/>
        <end position="203"/>
    </location>
</feature>
<dbReference type="OrthoDB" id="9815002at2"/>
<dbReference type="PANTHER" id="PTHR37423:SF2">
    <property type="entry name" value="MEMBRANE-BOUND LYTIC MUREIN TRANSGLYCOSYLASE C"/>
    <property type="match status" value="1"/>
</dbReference>
<keyword evidence="6" id="KW-1185">Reference proteome</keyword>
<evidence type="ECO:0000256" key="2">
    <source>
        <dbReference type="ARBA" id="ARBA00009387"/>
    </source>
</evidence>
<sequence>MRKHRHEVRLYLLLTPVIWAASVWAAPSACADVLQVGEDGATLWRRNAGKVEWQAAQAVPTPPPPRQTIAPTHLAPLAAQAAAAHGLPPALLEALVWQESRWHPQAVSPKGAIGLGQLMPATARALGVDPHDPAANLHGAARYLRQQIDHFGGNLPLALAAYNAGPKRVEQAGGIPPIAETQAYVRAITQRFQLSTATGAKTP</sequence>
<keyword evidence="3" id="KW-0732">Signal</keyword>
<protein>
    <submittedName>
        <fullName evidence="5">Lytic transglycosylase domain-containing protein</fullName>
    </submittedName>
</protein>
<reference evidence="5 6" key="1">
    <citation type="submission" date="2019-01" db="EMBL/GenBank/DDBJ databases">
        <authorList>
            <person name="Chen W.-M."/>
        </authorList>
    </citation>
    <scope>NUCLEOTIDE SEQUENCE [LARGE SCALE GENOMIC DNA]</scope>
    <source>
        <strain evidence="5 6">FSY-9</strain>
    </source>
</reference>
<comment type="caution">
    <text evidence="5">The sequence shown here is derived from an EMBL/GenBank/DDBJ whole genome shotgun (WGS) entry which is preliminary data.</text>
</comment>
<dbReference type="InterPro" id="IPR008258">
    <property type="entry name" value="Transglycosylase_SLT_dom_1"/>
</dbReference>
<dbReference type="Gene3D" id="1.10.530.10">
    <property type="match status" value="1"/>
</dbReference>